<evidence type="ECO:0000313" key="2">
    <source>
        <dbReference type="EMBL" id="KAB8213440.1"/>
    </source>
</evidence>
<proteinExistence type="predicted"/>
<keyword evidence="1" id="KW-0472">Membrane</keyword>
<reference evidence="2 3" key="1">
    <citation type="submission" date="2019-04" db="EMBL/GenBank/DDBJ databases">
        <title>Fungal friends and foes A comparative genomics study of 23 Aspergillus species from section Flavi.</title>
        <authorList>
            <consortium name="DOE Joint Genome Institute"/>
            <person name="Kjaerbolling I."/>
            <person name="Vesth T.C."/>
            <person name="Frisvad J.C."/>
            <person name="Nybo J.L."/>
            <person name="Theobald S."/>
            <person name="Kildgaard S."/>
            <person name="Petersen T.I."/>
            <person name="Kuo A."/>
            <person name="Sato A."/>
            <person name="Lyhne E.K."/>
            <person name="Kogle M.E."/>
            <person name="Wiebenga A."/>
            <person name="Kun R.S."/>
            <person name="Lubbers R.J."/>
            <person name="Makela M.R."/>
            <person name="Barry K."/>
            <person name="Chovatia M."/>
            <person name="Clum A."/>
            <person name="Daum C."/>
            <person name="Haridas S."/>
            <person name="He G."/>
            <person name="LaButti K."/>
            <person name="Lipzen A."/>
            <person name="Mondo S."/>
            <person name="Pangilinan J."/>
            <person name="Riley R."/>
            <person name="Salamov A."/>
            <person name="Simmons B.A."/>
            <person name="Magnuson J.K."/>
            <person name="Henrissat B."/>
            <person name="Mortensen U.H."/>
            <person name="Larsen T.O."/>
            <person name="De vries R.P."/>
            <person name="Grigoriev I.V."/>
            <person name="Machida M."/>
            <person name="Baker S.E."/>
            <person name="Andersen M.R."/>
        </authorList>
    </citation>
    <scope>NUCLEOTIDE SEQUENCE [LARGE SCALE GENOMIC DNA]</scope>
    <source>
        <strain evidence="2 3">CBS 126849</strain>
    </source>
</reference>
<dbReference type="AlphaFoldDB" id="A0A5N6EAK3"/>
<accession>A0A5N6EAK3</accession>
<keyword evidence="1" id="KW-0812">Transmembrane</keyword>
<protein>
    <submittedName>
        <fullName evidence="2">Uncharacterized protein</fullName>
    </submittedName>
</protein>
<keyword evidence="3" id="KW-1185">Reference proteome</keyword>
<name>A0A5N6EAK3_9EURO</name>
<keyword evidence="1" id="KW-1133">Transmembrane helix</keyword>
<feature type="transmembrane region" description="Helical" evidence="1">
    <location>
        <begin position="283"/>
        <end position="304"/>
    </location>
</feature>
<evidence type="ECO:0000256" key="1">
    <source>
        <dbReference type="SAM" id="Phobius"/>
    </source>
</evidence>
<sequence>MSSAAAVYIESYKRLSEWNDELEFLGFVLLEIIDPEGIEDRGFCWHQAVDLPTIVDILQSACSIPNEKLGKVLSKKPLKYFKALLPQCRQIRNAVAHHQSPDNTRLRMLQEKKENLSSWLQSIIRLVASEFDIHEVKWCPYTAQSQTKATYNASTISLDDGPLLLQREKILESVKKPQIKPTSVKRKSKATEEGRKRHWEAFKIAQRRKVERRREIDTQKDEYRRYKLQELDGDYYQRRQLRLMQVDRIHHLIVSEEKEWRFQRTRYLEYEASAVNFSSCISFTLALLAVSAPLWLGLFIRCVWKGAQERFGRLFSIKEVSF</sequence>
<organism evidence="2 3">
    <name type="scientific">Aspergillus novoparasiticus</name>
    <dbReference type="NCBI Taxonomy" id="986946"/>
    <lineage>
        <taxon>Eukaryota</taxon>
        <taxon>Fungi</taxon>
        <taxon>Dikarya</taxon>
        <taxon>Ascomycota</taxon>
        <taxon>Pezizomycotina</taxon>
        <taxon>Eurotiomycetes</taxon>
        <taxon>Eurotiomycetidae</taxon>
        <taxon>Eurotiales</taxon>
        <taxon>Aspergillaceae</taxon>
        <taxon>Aspergillus</taxon>
        <taxon>Aspergillus subgen. Circumdati</taxon>
    </lineage>
</organism>
<evidence type="ECO:0000313" key="3">
    <source>
        <dbReference type="Proteomes" id="UP000326799"/>
    </source>
</evidence>
<dbReference type="Proteomes" id="UP000326799">
    <property type="component" value="Unassembled WGS sequence"/>
</dbReference>
<gene>
    <name evidence="2" type="ORF">BDV33DRAFT_210207</name>
</gene>
<dbReference type="EMBL" id="ML733613">
    <property type="protein sequence ID" value="KAB8213440.1"/>
    <property type="molecule type" value="Genomic_DNA"/>
</dbReference>